<dbReference type="SUPFAM" id="SSF47729">
    <property type="entry name" value="IHF-like DNA-binding proteins"/>
    <property type="match status" value="1"/>
</dbReference>
<dbReference type="Pfam" id="PF00216">
    <property type="entry name" value="Bac_DNA_binding"/>
    <property type="match status" value="1"/>
</dbReference>
<evidence type="ECO:0000313" key="3">
    <source>
        <dbReference type="EMBL" id="CUS98448.1"/>
    </source>
</evidence>
<protein>
    <submittedName>
        <fullName evidence="3">DNA-binding protein</fullName>
    </submittedName>
</protein>
<accession>A0A916LIL5</accession>
<gene>
    <name evidence="3" type="ORF">JGI25_00419</name>
</gene>
<evidence type="ECO:0000256" key="2">
    <source>
        <dbReference type="ARBA" id="ARBA00023125"/>
    </source>
</evidence>
<proteinExistence type="inferred from homology"/>
<organism evidence="3 4">
    <name type="scientific">Kryptobacter tengchongensis</name>
    <dbReference type="NCBI Taxonomy" id="1643429"/>
    <lineage>
        <taxon>Bacteria</taxon>
        <taxon>Pseudomonadati</taxon>
        <taxon>Candidatus Kryptoniota</taxon>
        <taxon>Candidatus Kryptobacter</taxon>
    </lineage>
</organism>
<dbReference type="GO" id="GO:0030527">
    <property type="term" value="F:structural constituent of chromatin"/>
    <property type="evidence" value="ECO:0007669"/>
    <property type="project" value="InterPro"/>
</dbReference>
<dbReference type="GO" id="GO:0003677">
    <property type="term" value="F:DNA binding"/>
    <property type="evidence" value="ECO:0007669"/>
    <property type="project" value="UniProtKB-KW"/>
</dbReference>
<sequence>MDKNEFLNSLSKRAGISYDEAKLFYDKFIQRFVKVLKSGQSVRISGFGEFKEKARK</sequence>
<evidence type="ECO:0000256" key="1">
    <source>
        <dbReference type="ARBA" id="ARBA00010529"/>
    </source>
</evidence>
<comment type="caution">
    <text evidence="3">The sequence shown here is derived from an EMBL/GenBank/DDBJ whole genome shotgun (WGS) entry which is preliminary data.</text>
</comment>
<dbReference type="Proteomes" id="UP000243105">
    <property type="component" value="Unassembled WGS sequence"/>
</dbReference>
<keyword evidence="2 3" id="KW-0238">DNA-binding</keyword>
<dbReference type="EMBL" id="CZVV01000017">
    <property type="protein sequence ID" value="CUS98448.1"/>
    <property type="molecule type" value="Genomic_DNA"/>
</dbReference>
<dbReference type="InterPro" id="IPR000119">
    <property type="entry name" value="Hist_DNA-bd"/>
</dbReference>
<name>A0A916LIL5_KRYT1</name>
<reference evidence="3 4" key="1">
    <citation type="submission" date="2015-11" db="EMBL/GenBank/DDBJ databases">
        <authorList>
            <person name="Varghese N."/>
        </authorList>
    </citation>
    <scope>NUCLEOTIDE SEQUENCE [LARGE SCALE GENOMIC DNA]</scope>
    <source>
        <strain evidence="3 4">JGI-25</strain>
    </source>
</reference>
<feature type="non-terminal residue" evidence="3">
    <location>
        <position position="56"/>
    </location>
</feature>
<dbReference type="Gene3D" id="4.10.520.10">
    <property type="entry name" value="IHF-like DNA-binding proteins"/>
    <property type="match status" value="1"/>
</dbReference>
<dbReference type="AlphaFoldDB" id="A0A916LIL5"/>
<comment type="similarity">
    <text evidence="1">Belongs to the bacterial histone-like protein family.</text>
</comment>
<evidence type="ECO:0000313" key="4">
    <source>
        <dbReference type="Proteomes" id="UP000243105"/>
    </source>
</evidence>
<dbReference type="RefSeq" id="WP_143713520.1">
    <property type="nucleotide sequence ID" value="NZ_CZVV01000017.1"/>
</dbReference>
<dbReference type="InterPro" id="IPR010992">
    <property type="entry name" value="IHF-like_DNA-bd_dom_sf"/>
</dbReference>